<keyword evidence="1" id="KW-0433">Leucine-rich repeat</keyword>
<evidence type="ECO:0000313" key="4">
    <source>
        <dbReference type="EMBL" id="DAD33161.1"/>
    </source>
</evidence>
<evidence type="ECO:0000259" key="3">
    <source>
        <dbReference type="Pfam" id="PF08263"/>
    </source>
</evidence>
<dbReference type="Pfam" id="PF08263">
    <property type="entry name" value="LRRNT_2"/>
    <property type="match status" value="1"/>
</dbReference>
<name>A0A822ZBK1_NELNU</name>
<protein>
    <recommendedName>
        <fullName evidence="3">Leucine-rich repeat-containing N-terminal plant-type domain-containing protein</fullName>
    </recommendedName>
</protein>
<keyword evidence="6" id="KW-1185">Reference proteome</keyword>
<dbReference type="EMBL" id="DUZY01000003">
    <property type="protein sequence ID" value="DAD33161.1"/>
    <property type="molecule type" value="Genomic_DNA"/>
</dbReference>
<proteinExistence type="predicted"/>
<evidence type="ECO:0000256" key="2">
    <source>
        <dbReference type="ARBA" id="ARBA00022737"/>
    </source>
</evidence>
<dbReference type="InterPro" id="IPR013210">
    <property type="entry name" value="LRR_N_plant-typ"/>
</dbReference>
<comment type="caution">
    <text evidence="5">The sequence shown here is derived from an EMBL/GenBank/DDBJ whole genome shotgun (WGS) entry which is preliminary data.</text>
</comment>
<dbReference type="AlphaFoldDB" id="A0A822ZBK1"/>
<accession>A0A822ZBK1</accession>
<dbReference type="Proteomes" id="UP000607653">
    <property type="component" value="Unassembled WGS sequence"/>
</dbReference>
<organism evidence="5 6">
    <name type="scientific">Nelumbo nucifera</name>
    <name type="common">Sacred lotus</name>
    <dbReference type="NCBI Taxonomy" id="4432"/>
    <lineage>
        <taxon>Eukaryota</taxon>
        <taxon>Viridiplantae</taxon>
        <taxon>Streptophyta</taxon>
        <taxon>Embryophyta</taxon>
        <taxon>Tracheophyta</taxon>
        <taxon>Spermatophyta</taxon>
        <taxon>Magnoliopsida</taxon>
        <taxon>Proteales</taxon>
        <taxon>Nelumbonaceae</taxon>
        <taxon>Nelumbo</taxon>
    </lineage>
</organism>
<reference evidence="5 6" key="1">
    <citation type="journal article" date="2020" name="Mol. Biol. Evol.">
        <title>Distinct Expression and Methylation Patterns for Genes with Different Fates following a Single Whole-Genome Duplication in Flowering Plants.</title>
        <authorList>
            <person name="Shi T."/>
            <person name="Rahmani R.S."/>
            <person name="Gugger P.F."/>
            <person name="Wang M."/>
            <person name="Li H."/>
            <person name="Zhang Y."/>
            <person name="Li Z."/>
            <person name="Wang Q."/>
            <person name="Van de Peer Y."/>
            <person name="Marchal K."/>
            <person name="Chen J."/>
        </authorList>
    </citation>
    <scope>NUCLEOTIDE SEQUENCE [LARGE SCALE GENOMIC DNA]</scope>
    <source>
        <tissue evidence="5">Leaf</tissue>
    </source>
</reference>
<evidence type="ECO:0000256" key="1">
    <source>
        <dbReference type="ARBA" id="ARBA00022614"/>
    </source>
</evidence>
<feature type="domain" description="Leucine-rich repeat-containing N-terminal plant-type" evidence="3">
    <location>
        <begin position="8"/>
        <end position="39"/>
    </location>
</feature>
<gene>
    <name evidence="4" type="ORF">HUJ06_012012</name>
    <name evidence="5" type="ORF">HUJ06_015354</name>
</gene>
<keyword evidence="2" id="KW-0677">Repeat</keyword>
<evidence type="ECO:0000313" key="5">
    <source>
        <dbReference type="EMBL" id="DAD41031.1"/>
    </source>
</evidence>
<evidence type="ECO:0000313" key="6">
    <source>
        <dbReference type="Proteomes" id="UP000607653"/>
    </source>
</evidence>
<sequence>MPKACHAVDRTALLGFKAKITRDLFQLLRTWKPSTDCCTA</sequence>
<dbReference type="EMBL" id="DUZY01000005">
    <property type="protein sequence ID" value="DAD41031.1"/>
    <property type="molecule type" value="Genomic_DNA"/>
</dbReference>